<dbReference type="KEGG" id="csv:101205125"/>
<dbReference type="GO" id="GO:0046982">
    <property type="term" value="F:protein heterodimerization activity"/>
    <property type="evidence" value="ECO:0007669"/>
    <property type="project" value="UniProtKB-ARBA"/>
</dbReference>
<gene>
    <name evidence="8" type="ORF">Csa_3G860320</name>
</gene>
<evidence type="ECO:0000256" key="2">
    <source>
        <dbReference type="ARBA" id="ARBA00023015"/>
    </source>
</evidence>
<dbReference type="InterPro" id="IPR045314">
    <property type="entry name" value="bZIP_plant_GBF1"/>
</dbReference>
<dbReference type="Gramene" id="KGN59996">
    <property type="protein sequence ID" value="KGN59996"/>
    <property type="gene ID" value="Csa_3G860320"/>
</dbReference>
<sequence length="183" mass="21443">MDCSSGNSSGSLCEQIVVQNQSSGSEAELKQLMDQRKRKRMQSNRESARRSRMRKQQHLDGLMVQVSQLRDNKNQMISRINLTTQLFLNIEAENSVLRAQILELTHRLESLNQILSHINNNNNIDDDEQQQQQQHNNNNFLQDFWDNFDDFDLNPLFINSLFFTPQQQQPPIMASAHHHLLHY</sequence>
<name>A0A0A0LJ32_CUCSA</name>
<keyword evidence="9" id="KW-1185">Reference proteome</keyword>
<evidence type="ECO:0000256" key="6">
    <source>
        <dbReference type="SAM" id="MobiDB-lite"/>
    </source>
</evidence>
<evidence type="ECO:0000256" key="5">
    <source>
        <dbReference type="ARBA" id="ARBA00023242"/>
    </source>
</evidence>
<dbReference type="PANTHER" id="PTHR45764:SF38">
    <property type="entry name" value="BZIP TRANSCRIPTION FACTOR 44"/>
    <property type="match status" value="1"/>
</dbReference>
<dbReference type="SMART" id="SM00338">
    <property type="entry name" value="BRLZ"/>
    <property type="match status" value="1"/>
</dbReference>
<evidence type="ECO:0000313" key="9">
    <source>
        <dbReference type="Proteomes" id="UP000029981"/>
    </source>
</evidence>
<dbReference type="CDD" id="cd14702">
    <property type="entry name" value="bZIP_plant_GBF1"/>
    <property type="match status" value="1"/>
</dbReference>
<dbReference type="GO" id="GO:0000976">
    <property type="term" value="F:transcription cis-regulatory region binding"/>
    <property type="evidence" value="ECO:0000318"/>
    <property type="project" value="GO_Central"/>
</dbReference>
<dbReference type="GO" id="GO:0003700">
    <property type="term" value="F:DNA-binding transcription factor activity"/>
    <property type="evidence" value="ECO:0000318"/>
    <property type="project" value="GO_Central"/>
</dbReference>
<dbReference type="OrthoDB" id="1705426at2759"/>
<dbReference type="EMBL" id="CM002924">
    <property type="protein sequence ID" value="KGN59996.1"/>
    <property type="molecule type" value="Genomic_DNA"/>
</dbReference>
<reference evidence="8 9" key="1">
    <citation type="journal article" date="2009" name="Nat. Genet.">
        <title>The genome of the cucumber, Cucumis sativus L.</title>
        <authorList>
            <person name="Huang S."/>
            <person name="Li R."/>
            <person name="Zhang Z."/>
            <person name="Li L."/>
            <person name="Gu X."/>
            <person name="Fan W."/>
            <person name="Lucas W.J."/>
            <person name="Wang X."/>
            <person name="Xie B."/>
            <person name="Ni P."/>
            <person name="Ren Y."/>
            <person name="Zhu H."/>
            <person name="Li J."/>
            <person name="Lin K."/>
            <person name="Jin W."/>
            <person name="Fei Z."/>
            <person name="Li G."/>
            <person name="Staub J."/>
            <person name="Kilian A."/>
            <person name="van der Vossen E.A."/>
            <person name="Wu Y."/>
            <person name="Guo J."/>
            <person name="He J."/>
            <person name="Jia Z."/>
            <person name="Ren Y."/>
            <person name="Tian G."/>
            <person name="Lu Y."/>
            <person name="Ruan J."/>
            <person name="Qian W."/>
            <person name="Wang M."/>
            <person name="Huang Q."/>
            <person name="Li B."/>
            <person name="Xuan Z."/>
            <person name="Cao J."/>
            <person name="Asan"/>
            <person name="Wu Z."/>
            <person name="Zhang J."/>
            <person name="Cai Q."/>
            <person name="Bai Y."/>
            <person name="Zhao B."/>
            <person name="Han Y."/>
            <person name="Li Y."/>
            <person name="Li X."/>
            <person name="Wang S."/>
            <person name="Shi Q."/>
            <person name="Liu S."/>
            <person name="Cho W.K."/>
            <person name="Kim J.Y."/>
            <person name="Xu Y."/>
            <person name="Heller-Uszynska K."/>
            <person name="Miao H."/>
            <person name="Cheng Z."/>
            <person name="Zhang S."/>
            <person name="Wu J."/>
            <person name="Yang Y."/>
            <person name="Kang H."/>
            <person name="Li M."/>
            <person name="Liang H."/>
            <person name="Ren X."/>
            <person name="Shi Z."/>
            <person name="Wen M."/>
            <person name="Jian M."/>
            <person name="Yang H."/>
            <person name="Zhang G."/>
            <person name="Yang Z."/>
            <person name="Chen R."/>
            <person name="Liu S."/>
            <person name="Li J."/>
            <person name="Ma L."/>
            <person name="Liu H."/>
            <person name="Zhou Y."/>
            <person name="Zhao J."/>
            <person name="Fang X."/>
            <person name="Li G."/>
            <person name="Fang L."/>
            <person name="Li Y."/>
            <person name="Liu D."/>
            <person name="Zheng H."/>
            <person name="Zhang Y."/>
            <person name="Qin N."/>
            <person name="Li Z."/>
            <person name="Yang G."/>
            <person name="Yang S."/>
            <person name="Bolund L."/>
            <person name="Kristiansen K."/>
            <person name="Zheng H."/>
            <person name="Li S."/>
            <person name="Zhang X."/>
            <person name="Yang H."/>
            <person name="Wang J."/>
            <person name="Sun R."/>
            <person name="Zhang B."/>
            <person name="Jiang S."/>
            <person name="Wang J."/>
            <person name="Du Y."/>
            <person name="Li S."/>
        </authorList>
    </citation>
    <scope>NUCLEOTIDE SEQUENCE [LARGE SCALE GENOMIC DNA]</scope>
    <source>
        <strain evidence="9">cv. 9930</strain>
    </source>
</reference>
<dbReference type="FunFam" id="1.20.5.170:FF:000020">
    <property type="entry name" value="BZIP transcription factor"/>
    <property type="match status" value="1"/>
</dbReference>
<keyword evidence="5" id="KW-0539">Nucleus</keyword>
<feature type="region of interest" description="Disordered" evidence="6">
    <location>
        <begin position="34"/>
        <end position="57"/>
    </location>
</feature>
<keyword evidence="2" id="KW-0805">Transcription regulation</keyword>
<evidence type="ECO:0000256" key="4">
    <source>
        <dbReference type="ARBA" id="ARBA00023163"/>
    </source>
</evidence>
<dbReference type="InterPro" id="IPR004827">
    <property type="entry name" value="bZIP"/>
</dbReference>
<reference evidence="8 9" key="4">
    <citation type="journal article" date="2011" name="BMC Genomics">
        <title>RNA-Seq improves annotation of protein-coding genes in the cucumber genome.</title>
        <authorList>
            <person name="Li Z."/>
            <person name="Zhang Z."/>
            <person name="Yan P."/>
            <person name="Huang S."/>
            <person name="Fei Z."/>
            <person name="Lin K."/>
        </authorList>
    </citation>
    <scope>NUCLEOTIDE SEQUENCE [LARGE SCALE GENOMIC DNA]</scope>
    <source>
        <strain evidence="9">cv. 9930</strain>
    </source>
</reference>
<dbReference type="Proteomes" id="UP000029981">
    <property type="component" value="Chromosome 3"/>
</dbReference>
<protein>
    <recommendedName>
        <fullName evidence="7">BZIP domain-containing protein</fullName>
    </recommendedName>
</protein>
<organism evidence="8 9">
    <name type="scientific">Cucumis sativus</name>
    <name type="common">Cucumber</name>
    <dbReference type="NCBI Taxonomy" id="3659"/>
    <lineage>
        <taxon>Eukaryota</taxon>
        <taxon>Viridiplantae</taxon>
        <taxon>Streptophyta</taxon>
        <taxon>Embryophyta</taxon>
        <taxon>Tracheophyta</taxon>
        <taxon>Spermatophyta</taxon>
        <taxon>Magnoliopsida</taxon>
        <taxon>eudicotyledons</taxon>
        <taxon>Gunneridae</taxon>
        <taxon>Pentapetalae</taxon>
        <taxon>rosids</taxon>
        <taxon>fabids</taxon>
        <taxon>Cucurbitales</taxon>
        <taxon>Cucurbitaceae</taxon>
        <taxon>Benincaseae</taxon>
        <taxon>Cucumis</taxon>
    </lineage>
</organism>
<feature type="domain" description="BZIP" evidence="7">
    <location>
        <begin position="34"/>
        <end position="97"/>
    </location>
</feature>
<accession>A0A0A0LJ32</accession>
<keyword evidence="3" id="KW-0238">DNA-binding</keyword>
<dbReference type="STRING" id="3659.A0A0A0LJ32"/>
<dbReference type="PROSITE" id="PS00036">
    <property type="entry name" value="BZIP_BASIC"/>
    <property type="match status" value="1"/>
</dbReference>
<dbReference type="Pfam" id="PF00170">
    <property type="entry name" value="bZIP_1"/>
    <property type="match status" value="1"/>
</dbReference>
<dbReference type="AlphaFoldDB" id="A0A0A0LJ32"/>
<evidence type="ECO:0000259" key="7">
    <source>
        <dbReference type="PROSITE" id="PS50217"/>
    </source>
</evidence>
<comment type="subcellular location">
    <subcellularLocation>
        <location evidence="1">Nucleus</location>
    </subcellularLocation>
</comment>
<dbReference type="PROSITE" id="PS50217">
    <property type="entry name" value="BZIP"/>
    <property type="match status" value="1"/>
</dbReference>
<evidence type="ECO:0000256" key="1">
    <source>
        <dbReference type="ARBA" id="ARBA00004123"/>
    </source>
</evidence>
<dbReference type="SUPFAM" id="SSF57959">
    <property type="entry name" value="Leucine zipper domain"/>
    <property type="match status" value="1"/>
</dbReference>
<evidence type="ECO:0000256" key="3">
    <source>
        <dbReference type="ARBA" id="ARBA00023125"/>
    </source>
</evidence>
<evidence type="ECO:0000313" key="8">
    <source>
        <dbReference type="EMBL" id="KGN59996.1"/>
    </source>
</evidence>
<proteinExistence type="predicted"/>
<reference evidence="8 9" key="3">
    <citation type="journal article" date="2010" name="BMC Genomics">
        <title>Transcriptome sequencing and comparative analysis of cucumber flowers with different sex types.</title>
        <authorList>
            <person name="Guo S."/>
            <person name="Zheng Y."/>
            <person name="Joung J.G."/>
            <person name="Liu S."/>
            <person name="Zhang Z."/>
            <person name="Crasta O.R."/>
            <person name="Sobral B.W."/>
            <person name="Xu Y."/>
            <person name="Huang S."/>
            <person name="Fei Z."/>
        </authorList>
    </citation>
    <scope>NUCLEOTIDE SEQUENCE [LARGE SCALE GENOMIC DNA]</scope>
    <source>
        <strain evidence="9">cv. 9930</strain>
    </source>
</reference>
<dbReference type="OMA" id="IMASAHH"/>
<reference evidence="8 9" key="2">
    <citation type="journal article" date="2009" name="PLoS ONE">
        <title>An integrated genetic and cytogenetic map of the cucumber genome.</title>
        <authorList>
            <person name="Ren Y."/>
            <person name="Zhang Z."/>
            <person name="Liu J."/>
            <person name="Staub J.E."/>
            <person name="Han Y."/>
            <person name="Cheng Z."/>
            <person name="Li X."/>
            <person name="Lu J."/>
            <person name="Miao H."/>
            <person name="Kang H."/>
            <person name="Xie B."/>
            <person name="Gu X."/>
            <person name="Wang X."/>
            <person name="Du Y."/>
            <person name="Jin W."/>
            <person name="Huang S."/>
        </authorList>
    </citation>
    <scope>NUCLEOTIDE SEQUENCE [LARGE SCALE GENOMIC DNA]</scope>
    <source>
        <strain evidence="9">cv. 9930</strain>
    </source>
</reference>
<dbReference type="PANTHER" id="PTHR45764">
    <property type="entry name" value="BZIP TRANSCRIPTION FACTOR 44"/>
    <property type="match status" value="1"/>
</dbReference>
<dbReference type="Gene3D" id="1.20.5.170">
    <property type="match status" value="1"/>
</dbReference>
<dbReference type="InterPro" id="IPR046347">
    <property type="entry name" value="bZIP_sf"/>
</dbReference>
<dbReference type="GO" id="GO:0005634">
    <property type="term" value="C:nucleus"/>
    <property type="evidence" value="ECO:0000318"/>
    <property type="project" value="GO_Central"/>
</dbReference>
<keyword evidence="4" id="KW-0804">Transcription</keyword>
<dbReference type="GO" id="GO:0045893">
    <property type="term" value="P:positive regulation of DNA-templated transcription"/>
    <property type="evidence" value="ECO:0000318"/>
    <property type="project" value="GO_Central"/>
</dbReference>